<keyword evidence="1" id="KW-0472">Membrane</keyword>
<sequence length="74" mass="7810">GKGPAAKPKISLPAAQIQPVALQQTCVTLLLFGTFMSAMAAHRTHKSGRQPWILVVTRALILYDTAVASAVLLA</sequence>
<keyword evidence="1" id="KW-0812">Transmembrane</keyword>
<evidence type="ECO:0000313" key="2">
    <source>
        <dbReference type="EMBL" id="KFA01492.1"/>
    </source>
</evidence>
<organism evidence="2">
    <name type="scientific">Xanthomonas vasicola pv. vasculorum NCPPB 890</name>
    <dbReference type="NCBI Taxonomy" id="1184265"/>
    <lineage>
        <taxon>Bacteria</taxon>
        <taxon>Pseudomonadati</taxon>
        <taxon>Pseudomonadota</taxon>
        <taxon>Gammaproteobacteria</taxon>
        <taxon>Lysobacterales</taxon>
        <taxon>Lysobacteraceae</taxon>
        <taxon>Xanthomonas</taxon>
    </lineage>
</organism>
<gene>
    <name evidence="2" type="ORF">A11K_0115450</name>
</gene>
<dbReference type="EMBL" id="AKBN01000915">
    <property type="protein sequence ID" value="KFA01492.1"/>
    <property type="molecule type" value="Genomic_DNA"/>
</dbReference>
<feature type="non-terminal residue" evidence="2">
    <location>
        <position position="1"/>
    </location>
</feature>
<accession>A0A837APA5</accession>
<keyword evidence="1" id="KW-1133">Transmembrane helix</keyword>
<comment type="caution">
    <text evidence="2">The sequence shown here is derived from an EMBL/GenBank/DDBJ whole genome shotgun (WGS) entry which is preliminary data.</text>
</comment>
<proteinExistence type="predicted"/>
<dbReference type="AlphaFoldDB" id="A0A837APA5"/>
<feature type="transmembrane region" description="Helical" evidence="1">
    <location>
        <begin position="52"/>
        <end position="73"/>
    </location>
</feature>
<name>A0A837APA5_XANVA</name>
<evidence type="ECO:0000256" key="1">
    <source>
        <dbReference type="SAM" id="Phobius"/>
    </source>
</evidence>
<feature type="transmembrane region" description="Helical" evidence="1">
    <location>
        <begin position="20"/>
        <end position="40"/>
    </location>
</feature>
<protein>
    <submittedName>
        <fullName evidence="2">Uncharacterized protein</fullName>
    </submittedName>
</protein>
<reference evidence="2" key="1">
    <citation type="submission" date="2012-05" db="EMBL/GenBank/DDBJ databases">
        <authorList>
            <person name="Studholme D.J."/>
            <person name="Wasukira A."/>
            <person name="Grant M."/>
        </authorList>
    </citation>
    <scope>NUCLEOTIDE SEQUENCE [LARGE SCALE GENOMIC DNA]</scope>
    <source>
        <strain evidence="2">NCPPB 890</strain>
    </source>
</reference>